<dbReference type="Pfam" id="PF00232">
    <property type="entry name" value="Glyco_hydro_1"/>
    <property type="match status" value="2"/>
</dbReference>
<dbReference type="InterPro" id="IPR001360">
    <property type="entry name" value="Glyco_hydro_1"/>
</dbReference>
<organism evidence="6 7">
    <name type="scientific">Dillenia turbinata</name>
    <dbReference type="NCBI Taxonomy" id="194707"/>
    <lineage>
        <taxon>Eukaryota</taxon>
        <taxon>Viridiplantae</taxon>
        <taxon>Streptophyta</taxon>
        <taxon>Embryophyta</taxon>
        <taxon>Tracheophyta</taxon>
        <taxon>Spermatophyta</taxon>
        <taxon>Magnoliopsida</taxon>
        <taxon>eudicotyledons</taxon>
        <taxon>Gunneridae</taxon>
        <taxon>Pentapetalae</taxon>
        <taxon>Dilleniales</taxon>
        <taxon>Dilleniaceae</taxon>
        <taxon>Dillenia</taxon>
    </lineage>
</organism>
<feature type="signal peptide" evidence="5">
    <location>
        <begin position="1"/>
        <end position="18"/>
    </location>
</feature>
<dbReference type="InterPro" id="IPR017853">
    <property type="entry name" value="GH"/>
</dbReference>
<dbReference type="PANTHER" id="PTHR10353:SF137">
    <property type="entry name" value="MYROSINASE 3-RELATED"/>
    <property type="match status" value="1"/>
</dbReference>
<sequence length="406" mass="45242">MSIVRSLLLFLSAVVCLAFVVAGDGDEIPKTFNRTAFPANFIFGTASSAYQYEGAADEGGRGPSIWDSFTQKYPDKIKDGSNGKLGVNSYYRYSEDVGLMKDVGFNGYRFSISWPRILPNGKLSGGVNQEGIAYYNNLINELLSNGGNVQFGQSLYMSQKGKVGISIVALGLSSISSSPSDHDALKRATDFSYGWFMDPLVFGHYPETMVSMVGERLPKFSAEESLLVKGSFDFLGLNYYMGFFAIDVPCSFHGLASSLVLLADSCVHLSGVWEGKEIGPLGAVDYFRFYPKGLHDILVYTKEKYNNPVIYITESGVNEVDTGEVFLQDFMRIDYFKSHLWSAKTAIDDKVDLRGFFAWSLMDNFEWAEGYTSRFGLHYVDFKGGFKVYPKLSAKWFKEFLQIALA</sequence>
<dbReference type="AlphaFoldDB" id="A0AAN8VL44"/>
<protein>
    <submittedName>
        <fullName evidence="6">Glycoside hydrolase family 1</fullName>
    </submittedName>
</protein>
<dbReference type="GO" id="GO:0005975">
    <property type="term" value="P:carbohydrate metabolic process"/>
    <property type="evidence" value="ECO:0007669"/>
    <property type="project" value="InterPro"/>
</dbReference>
<evidence type="ECO:0000313" key="6">
    <source>
        <dbReference type="EMBL" id="KAK6933694.1"/>
    </source>
</evidence>
<dbReference type="PANTHER" id="PTHR10353">
    <property type="entry name" value="GLYCOSYL HYDROLASE"/>
    <property type="match status" value="1"/>
</dbReference>
<evidence type="ECO:0000256" key="3">
    <source>
        <dbReference type="ARBA" id="ARBA00023295"/>
    </source>
</evidence>
<proteinExistence type="inferred from homology"/>
<dbReference type="PROSITE" id="PS00653">
    <property type="entry name" value="GLYCOSYL_HYDROL_F1_2"/>
    <property type="match status" value="1"/>
</dbReference>
<name>A0AAN8VL44_9MAGN</name>
<dbReference type="InterPro" id="IPR033132">
    <property type="entry name" value="GH_1_N_CS"/>
</dbReference>
<evidence type="ECO:0000256" key="2">
    <source>
        <dbReference type="ARBA" id="ARBA00022801"/>
    </source>
</evidence>
<comment type="caution">
    <text evidence="6">The sequence shown here is derived from an EMBL/GenBank/DDBJ whole genome shotgun (WGS) entry which is preliminary data.</text>
</comment>
<dbReference type="PRINTS" id="PR00131">
    <property type="entry name" value="GLHYDRLASE1"/>
</dbReference>
<dbReference type="SUPFAM" id="SSF51445">
    <property type="entry name" value="(Trans)glycosidases"/>
    <property type="match status" value="1"/>
</dbReference>
<dbReference type="Gene3D" id="3.20.20.80">
    <property type="entry name" value="Glycosidases"/>
    <property type="match status" value="2"/>
</dbReference>
<evidence type="ECO:0000256" key="4">
    <source>
        <dbReference type="RuleBase" id="RU003690"/>
    </source>
</evidence>
<evidence type="ECO:0000256" key="1">
    <source>
        <dbReference type="ARBA" id="ARBA00010838"/>
    </source>
</evidence>
<gene>
    <name evidence="6" type="ORF">RJ641_036588</name>
</gene>
<feature type="chain" id="PRO_5042835895" evidence="5">
    <location>
        <begin position="19"/>
        <end position="406"/>
    </location>
</feature>
<keyword evidence="5" id="KW-0732">Signal</keyword>
<keyword evidence="2 6" id="KW-0378">Hydrolase</keyword>
<evidence type="ECO:0000256" key="5">
    <source>
        <dbReference type="SAM" id="SignalP"/>
    </source>
</evidence>
<evidence type="ECO:0000313" key="7">
    <source>
        <dbReference type="Proteomes" id="UP001370490"/>
    </source>
</evidence>
<accession>A0AAN8VL44</accession>
<reference evidence="6 7" key="1">
    <citation type="submission" date="2023-12" db="EMBL/GenBank/DDBJ databases">
        <title>A high-quality genome assembly for Dillenia turbinata (Dilleniales).</title>
        <authorList>
            <person name="Chanderbali A."/>
        </authorList>
    </citation>
    <scope>NUCLEOTIDE SEQUENCE [LARGE SCALE GENOMIC DNA]</scope>
    <source>
        <strain evidence="6">LSX21</strain>
        <tissue evidence="6">Leaf</tissue>
    </source>
</reference>
<dbReference type="EMBL" id="JBAMMX010000009">
    <property type="protein sequence ID" value="KAK6933694.1"/>
    <property type="molecule type" value="Genomic_DNA"/>
</dbReference>
<keyword evidence="3" id="KW-0326">Glycosidase</keyword>
<comment type="similarity">
    <text evidence="1 4">Belongs to the glycosyl hydrolase 1 family.</text>
</comment>
<dbReference type="Proteomes" id="UP001370490">
    <property type="component" value="Unassembled WGS sequence"/>
</dbReference>
<dbReference type="GO" id="GO:0008422">
    <property type="term" value="F:beta-glucosidase activity"/>
    <property type="evidence" value="ECO:0007669"/>
    <property type="project" value="UniProtKB-ARBA"/>
</dbReference>
<keyword evidence="7" id="KW-1185">Reference proteome</keyword>